<organism evidence="1 2">
    <name type="scientific">Luteolibacter flavescens</name>
    <dbReference type="NCBI Taxonomy" id="1859460"/>
    <lineage>
        <taxon>Bacteria</taxon>
        <taxon>Pseudomonadati</taxon>
        <taxon>Verrucomicrobiota</taxon>
        <taxon>Verrucomicrobiia</taxon>
        <taxon>Verrucomicrobiales</taxon>
        <taxon>Verrucomicrobiaceae</taxon>
        <taxon>Luteolibacter</taxon>
    </lineage>
</organism>
<evidence type="ECO:0000313" key="1">
    <source>
        <dbReference type="EMBL" id="MCW1885861.1"/>
    </source>
</evidence>
<reference evidence="1 2" key="1">
    <citation type="submission" date="2022-10" db="EMBL/GenBank/DDBJ databases">
        <title>Luteolibacter flavescens strain MCCC 1K03193, whole genome shotgun sequencing project.</title>
        <authorList>
            <person name="Zhao G."/>
            <person name="Shen L."/>
        </authorList>
    </citation>
    <scope>NUCLEOTIDE SEQUENCE [LARGE SCALE GENOMIC DNA]</scope>
    <source>
        <strain evidence="1 2">MCCC 1K03193</strain>
    </source>
</reference>
<dbReference type="EMBL" id="JAPDDS010000007">
    <property type="protein sequence ID" value="MCW1885861.1"/>
    <property type="molecule type" value="Genomic_DNA"/>
</dbReference>
<sequence>MMNATRLVVALALAGACLGWLPEEKGKRKTRMAALPVPAADATRPA</sequence>
<evidence type="ECO:0000313" key="2">
    <source>
        <dbReference type="Proteomes" id="UP001207930"/>
    </source>
</evidence>
<comment type="caution">
    <text evidence="1">The sequence shown here is derived from an EMBL/GenBank/DDBJ whole genome shotgun (WGS) entry which is preliminary data.</text>
</comment>
<keyword evidence="2" id="KW-1185">Reference proteome</keyword>
<gene>
    <name evidence="1" type="ORF">OKA04_14065</name>
</gene>
<dbReference type="Proteomes" id="UP001207930">
    <property type="component" value="Unassembled WGS sequence"/>
</dbReference>
<accession>A0ABT3FRK4</accession>
<dbReference type="PROSITE" id="PS51257">
    <property type="entry name" value="PROKAR_LIPOPROTEIN"/>
    <property type="match status" value="1"/>
</dbReference>
<name>A0ABT3FRK4_9BACT</name>
<proteinExistence type="predicted"/>
<dbReference type="RefSeq" id="WP_264501818.1">
    <property type="nucleotide sequence ID" value="NZ_JAPDDS010000007.1"/>
</dbReference>
<protein>
    <submittedName>
        <fullName evidence="1">Uncharacterized protein</fullName>
    </submittedName>
</protein>